<sequence>MSVIDELTNELARLPGIGRKTALRLTYHLLRQPASQCRNLADALVALTERVRSCERCHNLTESTLCHLCADPRRDAATLCVVEQASDIASIERAGEFRGLYHVLGGRLSPLDGVGPDDLHVADLLARLEAEGVREVILATNPSLEGEATALYVQRQLAGSASSHAIRVTRIARGLPVGGDLEYADGVTIAQAIAARREM</sequence>
<dbReference type="HAMAP" id="MF_00017">
    <property type="entry name" value="RecR"/>
    <property type="match status" value="1"/>
</dbReference>
<dbReference type="InterPro" id="IPR015967">
    <property type="entry name" value="Rcmb_RecR_Znf"/>
</dbReference>
<dbReference type="EMBL" id="DPIY01000006">
    <property type="protein sequence ID" value="HCT56929.1"/>
    <property type="molecule type" value="Genomic_DNA"/>
</dbReference>
<dbReference type="PANTHER" id="PTHR30446">
    <property type="entry name" value="RECOMBINATION PROTEIN RECR"/>
    <property type="match status" value="1"/>
</dbReference>
<keyword evidence="1 7" id="KW-0479">Metal-binding</keyword>
<dbReference type="InterPro" id="IPR000093">
    <property type="entry name" value="DNA_Rcmb_RecR"/>
</dbReference>
<dbReference type="NCBIfam" id="TIGR00615">
    <property type="entry name" value="recR"/>
    <property type="match status" value="1"/>
</dbReference>
<comment type="similarity">
    <text evidence="7">Belongs to the RecR family.</text>
</comment>
<dbReference type="InterPro" id="IPR023627">
    <property type="entry name" value="Rcmb_RecR"/>
</dbReference>
<evidence type="ECO:0000256" key="7">
    <source>
        <dbReference type="HAMAP-Rule" id="MF_00017"/>
    </source>
</evidence>
<keyword evidence="3 7" id="KW-0863">Zinc-finger</keyword>
<accession>A0A3D4V701</accession>
<dbReference type="Pfam" id="PF21175">
    <property type="entry name" value="RecR_C"/>
    <property type="match status" value="1"/>
</dbReference>
<dbReference type="OMA" id="DVMAIEN"/>
<dbReference type="PANTHER" id="PTHR30446:SF0">
    <property type="entry name" value="RECOMBINATION PROTEIN RECR"/>
    <property type="match status" value="1"/>
</dbReference>
<dbReference type="SMART" id="SM00493">
    <property type="entry name" value="TOPRIM"/>
    <property type="match status" value="1"/>
</dbReference>
<dbReference type="AlphaFoldDB" id="A0A3D4V701"/>
<evidence type="ECO:0000313" key="9">
    <source>
        <dbReference type="EMBL" id="HCT56929.1"/>
    </source>
</evidence>
<evidence type="ECO:0000256" key="1">
    <source>
        <dbReference type="ARBA" id="ARBA00022723"/>
    </source>
</evidence>
<comment type="caution">
    <text evidence="9">The sequence shown here is derived from an EMBL/GenBank/DDBJ whole genome shotgun (WGS) entry which is preliminary data.</text>
</comment>
<feature type="domain" description="Toprim" evidence="8">
    <location>
        <begin position="77"/>
        <end position="176"/>
    </location>
</feature>
<dbReference type="Pfam" id="PF21176">
    <property type="entry name" value="RecR_HhH"/>
    <property type="match status" value="1"/>
</dbReference>
<dbReference type="GO" id="GO:0008270">
    <property type="term" value="F:zinc ion binding"/>
    <property type="evidence" value="ECO:0007669"/>
    <property type="project" value="UniProtKB-KW"/>
</dbReference>
<evidence type="ECO:0000256" key="4">
    <source>
        <dbReference type="ARBA" id="ARBA00022833"/>
    </source>
</evidence>
<dbReference type="InterPro" id="IPR034137">
    <property type="entry name" value="TOPRIM_RecR"/>
</dbReference>
<gene>
    <name evidence="7" type="primary">recR</name>
    <name evidence="9" type="ORF">DGD08_06910</name>
</gene>
<name>A0A3D4V701_9BACT</name>
<dbReference type="InterPro" id="IPR006171">
    <property type="entry name" value="TOPRIM_dom"/>
</dbReference>
<dbReference type="CDD" id="cd01025">
    <property type="entry name" value="TOPRIM_recR"/>
    <property type="match status" value="1"/>
</dbReference>
<comment type="function">
    <text evidence="7">May play a role in DNA repair. It seems to be involved in an RecBC-independent recombinational process of DNA repair. It may act with RecF and RecO.</text>
</comment>
<evidence type="ECO:0000256" key="5">
    <source>
        <dbReference type="ARBA" id="ARBA00023172"/>
    </source>
</evidence>
<dbReference type="PROSITE" id="PS50880">
    <property type="entry name" value="TOPRIM"/>
    <property type="match status" value="1"/>
</dbReference>
<dbReference type="Pfam" id="PF13662">
    <property type="entry name" value="Toprim_4"/>
    <property type="match status" value="1"/>
</dbReference>
<dbReference type="Gene3D" id="1.10.8.420">
    <property type="entry name" value="RecR Domain 1"/>
    <property type="match status" value="1"/>
</dbReference>
<dbReference type="Pfam" id="PF02132">
    <property type="entry name" value="RecR_ZnF"/>
    <property type="match status" value="1"/>
</dbReference>
<dbReference type="GO" id="GO:0006310">
    <property type="term" value="P:DNA recombination"/>
    <property type="evidence" value="ECO:0007669"/>
    <property type="project" value="UniProtKB-UniRule"/>
</dbReference>
<protein>
    <recommendedName>
        <fullName evidence="7">Recombination protein RecR</fullName>
    </recommendedName>
</protein>
<reference evidence="9 10" key="1">
    <citation type="journal article" date="2018" name="Nat. Biotechnol.">
        <title>A standardized bacterial taxonomy based on genome phylogeny substantially revises the tree of life.</title>
        <authorList>
            <person name="Parks D.H."/>
            <person name="Chuvochina M."/>
            <person name="Waite D.W."/>
            <person name="Rinke C."/>
            <person name="Skarshewski A."/>
            <person name="Chaumeil P.A."/>
            <person name="Hugenholtz P."/>
        </authorList>
    </citation>
    <scope>NUCLEOTIDE SEQUENCE [LARGE SCALE GENOMIC DNA]</scope>
    <source>
        <strain evidence="9">UBA8844</strain>
    </source>
</reference>
<dbReference type="GO" id="GO:0003677">
    <property type="term" value="F:DNA binding"/>
    <property type="evidence" value="ECO:0007669"/>
    <property type="project" value="UniProtKB-UniRule"/>
</dbReference>
<dbReference type="PROSITE" id="PS01300">
    <property type="entry name" value="RECR"/>
    <property type="match status" value="1"/>
</dbReference>
<dbReference type="GO" id="GO:0006281">
    <property type="term" value="P:DNA repair"/>
    <property type="evidence" value="ECO:0007669"/>
    <property type="project" value="UniProtKB-UniRule"/>
</dbReference>
<evidence type="ECO:0000256" key="6">
    <source>
        <dbReference type="ARBA" id="ARBA00023204"/>
    </source>
</evidence>
<feature type="zinc finger region" description="C4-type" evidence="7">
    <location>
        <begin position="54"/>
        <end position="69"/>
    </location>
</feature>
<evidence type="ECO:0000313" key="10">
    <source>
        <dbReference type="Proteomes" id="UP000264071"/>
    </source>
</evidence>
<evidence type="ECO:0000256" key="3">
    <source>
        <dbReference type="ARBA" id="ARBA00022771"/>
    </source>
</evidence>
<dbReference type="SUPFAM" id="SSF111304">
    <property type="entry name" value="Recombination protein RecR"/>
    <property type="match status" value="1"/>
</dbReference>
<keyword evidence="4 7" id="KW-0862">Zinc</keyword>
<evidence type="ECO:0000259" key="8">
    <source>
        <dbReference type="PROSITE" id="PS50880"/>
    </source>
</evidence>
<keyword evidence="2 7" id="KW-0227">DNA damage</keyword>
<dbReference type="Proteomes" id="UP000264071">
    <property type="component" value="Unassembled WGS sequence"/>
</dbReference>
<keyword evidence="5 7" id="KW-0233">DNA recombination</keyword>
<keyword evidence="6 7" id="KW-0234">DNA repair</keyword>
<proteinExistence type="inferred from homology"/>
<dbReference type="Gene3D" id="3.40.1360.10">
    <property type="match status" value="1"/>
</dbReference>
<dbReference type="Gene3D" id="6.10.250.240">
    <property type="match status" value="1"/>
</dbReference>
<evidence type="ECO:0000256" key="2">
    <source>
        <dbReference type="ARBA" id="ARBA00022763"/>
    </source>
</evidence>
<organism evidence="9 10">
    <name type="scientific">Gemmatimonas aurantiaca</name>
    <dbReference type="NCBI Taxonomy" id="173480"/>
    <lineage>
        <taxon>Bacteria</taxon>
        <taxon>Pseudomonadati</taxon>
        <taxon>Gemmatimonadota</taxon>
        <taxon>Gemmatimonadia</taxon>
        <taxon>Gemmatimonadales</taxon>
        <taxon>Gemmatimonadaceae</taxon>
        <taxon>Gemmatimonas</taxon>
    </lineage>
</organism>